<dbReference type="Proteomes" id="UP000515208">
    <property type="component" value="Unplaced"/>
</dbReference>
<feature type="binding site" evidence="18">
    <location>
        <position position="414"/>
    </location>
    <ligand>
        <name>L-glutamate</name>
        <dbReference type="ChEBI" id="CHEBI:29985"/>
    </ligand>
</feature>
<keyword evidence="13 21" id="KW-0628">Postsynaptic cell membrane</keyword>
<dbReference type="InterPro" id="IPR001828">
    <property type="entry name" value="ANF_lig-bd_rcpt"/>
</dbReference>
<dbReference type="SUPFAM" id="SSF53850">
    <property type="entry name" value="Periplasmic binding protein-like II"/>
    <property type="match status" value="1"/>
</dbReference>
<dbReference type="SMART" id="SM00079">
    <property type="entry name" value="PBPe"/>
    <property type="match status" value="1"/>
</dbReference>
<keyword evidence="14 21" id="KW-1071">Ligand-gated ion channel</keyword>
<feature type="disulfide bond" evidence="20">
    <location>
        <begin position="641"/>
        <end position="695"/>
    </location>
</feature>
<keyword evidence="10 20" id="KW-1015">Disulfide bond</keyword>
<dbReference type="InterPro" id="IPR001508">
    <property type="entry name" value="Iono_Glu_rcpt_met"/>
</dbReference>
<dbReference type="FunFam" id="3.40.190.10:FF:000240">
    <property type="entry name" value="Glutamate receptor ionotropic, kainate 2"/>
    <property type="match status" value="1"/>
</dbReference>
<comment type="similarity">
    <text evidence="21">Belongs to the glutamate-gated ion channel (TC 1.A.10.1) family.</text>
</comment>
<dbReference type="AlphaFoldDB" id="A0A6P3ISI8"/>
<dbReference type="GO" id="GO:0015276">
    <property type="term" value="F:ligand-gated monoatomic ion channel activity"/>
    <property type="evidence" value="ECO:0007669"/>
    <property type="project" value="InterPro"/>
</dbReference>
<dbReference type="FunFam" id="3.40.50.2300:FF:000010">
    <property type="entry name" value="Glutamate ionotropic receptor kainate type subunit 1"/>
    <property type="match status" value="1"/>
</dbReference>
<evidence type="ECO:0000313" key="24">
    <source>
        <dbReference type="Proteomes" id="UP000515208"/>
    </source>
</evidence>
<evidence type="ECO:0000256" key="19">
    <source>
        <dbReference type="PIRSR" id="PIRSR601508-2"/>
    </source>
</evidence>
<evidence type="ECO:0000313" key="25">
    <source>
        <dbReference type="RefSeq" id="XP_010854125.1"/>
    </source>
</evidence>
<dbReference type="GO" id="GO:0045211">
    <property type="term" value="C:postsynaptic membrane"/>
    <property type="evidence" value="ECO:0007669"/>
    <property type="project" value="UniProtKB-SubCell"/>
</dbReference>
<keyword evidence="12" id="KW-0325">Glycoprotein</keyword>
<dbReference type="InterPro" id="IPR019594">
    <property type="entry name" value="Glu/Gly-bd"/>
</dbReference>
<keyword evidence="1 21" id="KW-0813">Transport</keyword>
<evidence type="ECO:0000259" key="22">
    <source>
        <dbReference type="SMART" id="SM00079"/>
    </source>
</evidence>
<evidence type="ECO:0000256" key="2">
    <source>
        <dbReference type="ARBA" id="ARBA00022475"/>
    </source>
</evidence>
<dbReference type="CDD" id="cd06382">
    <property type="entry name" value="PBP1_iGluR_Kainate"/>
    <property type="match status" value="1"/>
</dbReference>
<accession>A0A6P3ISI8</accession>
<dbReference type="FunFam" id="1.10.287.70:FF:000010">
    <property type="entry name" value="Putative glutamate receptor ionotropic kainate 1"/>
    <property type="match status" value="1"/>
</dbReference>
<dbReference type="SMART" id="SM00918">
    <property type="entry name" value="Lig_chan-Glu_bd"/>
    <property type="match status" value="1"/>
</dbReference>
<feature type="binding site" evidence="18">
    <location>
        <position position="629"/>
    </location>
    <ligand>
        <name>L-glutamate</name>
        <dbReference type="ChEBI" id="CHEBI:29985"/>
    </ligand>
</feature>
<dbReference type="InterPro" id="IPR001320">
    <property type="entry name" value="Iontro_rcpt_C"/>
</dbReference>
<keyword evidence="5" id="KW-0732">Signal</keyword>
<evidence type="ECO:0000256" key="14">
    <source>
        <dbReference type="ARBA" id="ARBA00023286"/>
    </source>
</evidence>
<organism evidence="24 25">
    <name type="scientific">Bison bison bison</name>
    <name type="common">North American plains bison</name>
    <dbReference type="NCBI Taxonomy" id="43346"/>
    <lineage>
        <taxon>Eukaryota</taxon>
        <taxon>Metazoa</taxon>
        <taxon>Chordata</taxon>
        <taxon>Craniata</taxon>
        <taxon>Vertebrata</taxon>
        <taxon>Euteleostomi</taxon>
        <taxon>Mammalia</taxon>
        <taxon>Eutheria</taxon>
        <taxon>Laurasiatheria</taxon>
        <taxon>Artiodactyla</taxon>
        <taxon>Ruminantia</taxon>
        <taxon>Pecora</taxon>
        <taxon>Bovidae</taxon>
        <taxon>Bovinae</taxon>
        <taxon>Bison</taxon>
    </lineage>
</organism>
<dbReference type="FunFam" id="3.40.190.10:FF:000210">
    <property type="entry name" value="Glutamate receptor ionotropic, kainate 1"/>
    <property type="match status" value="1"/>
</dbReference>
<protein>
    <recommendedName>
        <fullName evidence="21">Glutamate receptor</fullName>
    </recommendedName>
</protein>
<feature type="domain" description="Ionotropic glutamate receptor C-terminal" evidence="22">
    <location>
        <begin position="328"/>
        <end position="692"/>
    </location>
</feature>
<dbReference type="CTD" id="2897"/>
<evidence type="ECO:0000256" key="4">
    <source>
        <dbReference type="ARBA" id="ARBA00022692"/>
    </source>
</evidence>
<feature type="site" description="Interaction with the cone snail toxin Con-ikot-ikot" evidence="19">
    <location>
        <position position="586"/>
    </location>
</feature>
<keyword evidence="4 21" id="KW-0812">Transmembrane</keyword>
<feature type="binding site" evidence="18">
    <location>
        <position position="407"/>
    </location>
    <ligand>
        <name>L-glutamate</name>
        <dbReference type="ChEBI" id="CHEBI:29985"/>
    </ligand>
</feature>
<dbReference type="PANTHER" id="PTHR18966">
    <property type="entry name" value="IONOTROPIC GLUTAMATE RECEPTOR"/>
    <property type="match status" value="1"/>
</dbReference>
<dbReference type="InterPro" id="IPR015683">
    <property type="entry name" value="Ionotropic_Glu_rcpt"/>
</dbReference>
<evidence type="ECO:0000256" key="21">
    <source>
        <dbReference type="RuleBase" id="RU367118"/>
    </source>
</evidence>
<feature type="transmembrane region" description="Helical" evidence="21">
    <location>
        <begin position="454"/>
        <end position="473"/>
    </location>
</feature>
<proteinExistence type="inferred from homology"/>
<dbReference type="RefSeq" id="XP_010854125.1">
    <property type="nucleotide sequence ID" value="XM_010855823.1"/>
</dbReference>
<evidence type="ECO:0000256" key="6">
    <source>
        <dbReference type="ARBA" id="ARBA00022989"/>
    </source>
</evidence>
<keyword evidence="6 21" id="KW-1133">Transmembrane helix</keyword>
<evidence type="ECO:0000256" key="7">
    <source>
        <dbReference type="ARBA" id="ARBA00023018"/>
    </source>
</evidence>
<evidence type="ECO:0000259" key="23">
    <source>
        <dbReference type="SMART" id="SM00918"/>
    </source>
</evidence>
<evidence type="ECO:0000256" key="16">
    <source>
        <dbReference type="ARBA" id="ARBA00034104"/>
    </source>
</evidence>
<feature type="domain" description="Ionotropic glutamate receptor L-glutamate and glycine-binding" evidence="23">
    <location>
        <begin position="334"/>
        <end position="398"/>
    </location>
</feature>
<evidence type="ECO:0000256" key="10">
    <source>
        <dbReference type="ARBA" id="ARBA00023157"/>
    </source>
</evidence>
<keyword evidence="2 21" id="KW-1003">Cell membrane</keyword>
<gene>
    <name evidence="25" type="primary">GRIK1</name>
</gene>
<keyword evidence="3" id="KW-0597">Phosphoprotein</keyword>
<comment type="catalytic activity">
    <reaction evidence="17">
        <text>Ca(2+)(in) = Ca(2+)(out)</text>
        <dbReference type="Rhea" id="RHEA:29671"/>
        <dbReference type="ChEBI" id="CHEBI:29108"/>
    </reaction>
</comment>
<feature type="site" description="Crucial to convey clamshell closure to channel opening" evidence="19">
    <location>
        <position position="559"/>
    </location>
</feature>
<keyword evidence="9 21" id="KW-0472">Membrane</keyword>
<feature type="disulfide bond" evidence="20">
    <location>
        <begin position="26"/>
        <end position="277"/>
    </location>
</feature>
<evidence type="ECO:0000256" key="15">
    <source>
        <dbReference type="ARBA" id="ARBA00023303"/>
    </source>
</evidence>
<evidence type="ECO:0000256" key="11">
    <source>
        <dbReference type="ARBA" id="ARBA00023170"/>
    </source>
</evidence>
<dbReference type="Gene3D" id="1.10.287.70">
    <property type="match status" value="1"/>
</dbReference>
<keyword evidence="11 21" id="KW-0675">Receptor</keyword>
<keyword evidence="24" id="KW-1185">Reference proteome</keyword>
<reference evidence="25" key="1">
    <citation type="submission" date="2025-08" db="UniProtKB">
        <authorList>
            <consortium name="RefSeq"/>
        </authorList>
    </citation>
    <scope>IDENTIFICATION</scope>
    <source>
        <tissue evidence="25">Blood</tissue>
    </source>
</reference>
<keyword evidence="15 21" id="KW-0407">Ion channel</keyword>
<dbReference type="Gene3D" id="3.40.50.2300">
    <property type="match status" value="2"/>
</dbReference>
<feature type="binding site" evidence="18">
    <location>
        <position position="581"/>
    </location>
    <ligand>
        <name>L-glutamate</name>
        <dbReference type="ChEBI" id="CHEBI:29985"/>
    </ligand>
</feature>
<evidence type="ECO:0000256" key="18">
    <source>
        <dbReference type="PIRSR" id="PIRSR601508-1"/>
    </source>
</evidence>
<name>A0A6P3ISI8_BISBB</name>
<keyword evidence="7 21" id="KW-0770">Synapse</keyword>
<dbReference type="GO" id="GO:0038023">
    <property type="term" value="F:signaling receptor activity"/>
    <property type="evidence" value="ECO:0007669"/>
    <property type="project" value="InterPro"/>
</dbReference>
<feature type="transmembrane region" description="Helical" evidence="21">
    <location>
        <begin position="711"/>
        <end position="735"/>
    </location>
</feature>
<dbReference type="SUPFAM" id="SSF53822">
    <property type="entry name" value="Periplasmic binding protein-like I"/>
    <property type="match status" value="1"/>
</dbReference>
<evidence type="ECO:0000256" key="12">
    <source>
        <dbReference type="ARBA" id="ARBA00023180"/>
    </source>
</evidence>
<comment type="function">
    <text evidence="21">Receptor for glutamate that functions as a ligand-gated ion channel in the central nervous system and plays an important role in excitatory synaptic transmission. L-glutamate acts as an excitatory neurotransmitter at many synapses in the central nervous system.</text>
</comment>
<dbReference type="InterPro" id="IPR028082">
    <property type="entry name" value="Peripla_BP_I"/>
</dbReference>
<dbReference type="Pfam" id="PF01094">
    <property type="entry name" value="ANF_receptor"/>
    <property type="match status" value="1"/>
</dbReference>
<feature type="transmembrane region" description="Helical" evidence="21">
    <location>
        <begin position="530"/>
        <end position="552"/>
    </location>
</feature>
<comment type="subcellular location">
    <subcellularLocation>
        <location evidence="16 21">Postsynaptic cell membrane</location>
        <topology evidence="16 21">Multi-pass membrane protein</topology>
    </subcellularLocation>
</comment>
<dbReference type="Gene3D" id="3.40.190.10">
    <property type="entry name" value="Periplasmic binding protein-like II"/>
    <property type="match status" value="1"/>
</dbReference>
<dbReference type="PRINTS" id="PR00177">
    <property type="entry name" value="NMDARECEPTOR"/>
</dbReference>
<evidence type="ECO:0000256" key="1">
    <source>
        <dbReference type="ARBA" id="ARBA00022448"/>
    </source>
</evidence>
<evidence type="ECO:0000256" key="13">
    <source>
        <dbReference type="ARBA" id="ARBA00023257"/>
    </source>
</evidence>
<evidence type="ECO:0000256" key="20">
    <source>
        <dbReference type="PIRSR" id="PIRSR601508-3"/>
    </source>
</evidence>
<sequence>MPNTTLTYDIQKINLFDSFEASRRACDQLALGVAALFGPSHSSSVSAVQSICNALEVPHIQTRWKHPSVDNRDLFYINLYPDYAAISRAVLDLVLYYNWKTVTVVYEDSTGLIRLQELIKAPSRYNIKIKIRQLPSGNKDAKPLLKEMKKGKEFYVIFDCSHETAAEILKQILFMGMMTEYYHYFFTTLDLFALDLELYRYSGVNMTGFRLLNIDNPHVSAIIEKWSMERLQAPPRPETGLLDGVMTTEAALMYDAVYMVAIASHRASQLTVSSLQCHRHKPWRLGPRFMNLIKEAQWDGLTGRITFNKTDGLRKDFDLDIISLKEEGTEKEEPYVMYRKSDKPLYGNDRFEGYCLDLLKELSNILGFIYDVKLVADGKYGAQNDKGEWNGMVKELIDHKADLAVAPLTITYVREKVIDFSKPFMTLGISILYRKPNGTNPGVFSFLNPLSPDIWMYVLLACLGVSCVLFVIARFTPYEWYNPHPCNPDSDVVENNFTLLNSFWFGVGALMQQGSELMPKALSTRIVGGIWWFFTLIIISSYTANLAAFLTVERMESPIDSADDLAKQTKIEYGAVRDGSTMTFFKKSKISTYEKMWAFMSSRQQTALVKNSDEGIHRVLTTDYALLMESTSIEYVTQRNCNLTQIGGLIDSKGYGVGTPIGSPYRDKITIAILQLQEEGKLHMMKEKWWRGNGCPEEDNKEASALGVENIGGIFIVLAAGLVLSVFVAIGEFIYKSRKNNDIEQCLSFNAIMEELGISLKNQKKLKKKSRTKGKSSFTSILTCHQRRTQRKETMA</sequence>
<feature type="binding site" evidence="18">
    <location>
        <position position="409"/>
    </location>
    <ligand>
        <name>L-glutamate</name>
        <dbReference type="ChEBI" id="CHEBI:29985"/>
    </ligand>
</feature>
<evidence type="ECO:0000256" key="9">
    <source>
        <dbReference type="ARBA" id="ARBA00023136"/>
    </source>
</evidence>
<evidence type="ECO:0000256" key="8">
    <source>
        <dbReference type="ARBA" id="ARBA00023065"/>
    </source>
</evidence>
<keyword evidence="8 21" id="KW-0406">Ion transport</keyword>
<evidence type="ECO:0000256" key="3">
    <source>
        <dbReference type="ARBA" id="ARBA00022553"/>
    </source>
</evidence>
<dbReference type="Pfam" id="PF10613">
    <property type="entry name" value="Lig_chan-Glu_bd"/>
    <property type="match status" value="1"/>
</dbReference>
<dbReference type="Pfam" id="PF00060">
    <property type="entry name" value="Lig_chan"/>
    <property type="match status" value="1"/>
</dbReference>
<dbReference type="GeneID" id="105000110"/>
<evidence type="ECO:0000256" key="17">
    <source>
        <dbReference type="ARBA" id="ARBA00036634"/>
    </source>
</evidence>
<feature type="binding site" evidence="18">
    <location>
        <position position="580"/>
    </location>
    <ligand>
        <name>L-glutamate</name>
        <dbReference type="ChEBI" id="CHEBI:29985"/>
    </ligand>
</feature>
<evidence type="ECO:0000256" key="5">
    <source>
        <dbReference type="ARBA" id="ARBA00022729"/>
    </source>
</evidence>